<dbReference type="FunFam" id="3.30.70.270:FF:000020">
    <property type="entry name" value="Transposon Tf2-6 polyprotein-like Protein"/>
    <property type="match status" value="1"/>
</dbReference>
<dbReference type="EMBL" id="JACGWJ010000023">
    <property type="protein sequence ID" value="KAL0324845.1"/>
    <property type="molecule type" value="Genomic_DNA"/>
</dbReference>
<evidence type="ECO:0000313" key="3">
    <source>
        <dbReference type="EMBL" id="KAL0324845.1"/>
    </source>
</evidence>
<dbReference type="InterPro" id="IPR050951">
    <property type="entry name" value="Retrovirus_Pol_polyprotein"/>
</dbReference>
<feature type="domain" description="Reverse transcriptase/retrotransposon-derived protein RNase H-like" evidence="2">
    <location>
        <begin position="246"/>
        <end position="317"/>
    </location>
</feature>
<reference evidence="3" key="2">
    <citation type="journal article" date="2024" name="Plant">
        <title>Genomic evolution and insights into agronomic trait innovations of Sesamum species.</title>
        <authorList>
            <person name="Miao H."/>
            <person name="Wang L."/>
            <person name="Qu L."/>
            <person name="Liu H."/>
            <person name="Sun Y."/>
            <person name="Le M."/>
            <person name="Wang Q."/>
            <person name="Wei S."/>
            <person name="Zheng Y."/>
            <person name="Lin W."/>
            <person name="Duan Y."/>
            <person name="Cao H."/>
            <person name="Xiong S."/>
            <person name="Wang X."/>
            <person name="Wei L."/>
            <person name="Li C."/>
            <person name="Ma Q."/>
            <person name="Ju M."/>
            <person name="Zhao R."/>
            <person name="Li G."/>
            <person name="Mu C."/>
            <person name="Tian Q."/>
            <person name="Mei H."/>
            <person name="Zhang T."/>
            <person name="Gao T."/>
            <person name="Zhang H."/>
        </authorList>
    </citation>
    <scope>NUCLEOTIDE SEQUENCE</scope>
    <source>
        <strain evidence="3">G02</strain>
    </source>
</reference>
<dbReference type="AlphaFoldDB" id="A0AAW2M079"/>
<dbReference type="InterPro" id="IPR043502">
    <property type="entry name" value="DNA/RNA_pol_sf"/>
</dbReference>
<reference evidence="3" key="1">
    <citation type="submission" date="2020-06" db="EMBL/GenBank/DDBJ databases">
        <authorList>
            <person name="Li T."/>
            <person name="Hu X."/>
            <person name="Zhang T."/>
            <person name="Song X."/>
            <person name="Zhang H."/>
            <person name="Dai N."/>
            <person name="Sheng W."/>
            <person name="Hou X."/>
            <person name="Wei L."/>
        </authorList>
    </citation>
    <scope>NUCLEOTIDE SEQUENCE</scope>
    <source>
        <strain evidence="3">G02</strain>
        <tissue evidence="3">Leaf</tissue>
    </source>
</reference>
<dbReference type="Gene3D" id="3.30.70.270">
    <property type="match status" value="1"/>
</dbReference>
<dbReference type="PANTHER" id="PTHR37984">
    <property type="entry name" value="PROTEIN CBG26694"/>
    <property type="match status" value="1"/>
</dbReference>
<dbReference type="SUPFAM" id="SSF56672">
    <property type="entry name" value="DNA/RNA polymerases"/>
    <property type="match status" value="1"/>
</dbReference>
<gene>
    <name evidence="3" type="ORF">Sradi_5053800</name>
</gene>
<organism evidence="3">
    <name type="scientific">Sesamum radiatum</name>
    <name type="common">Black benniseed</name>
    <dbReference type="NCBI Taxonomy" id="300843"/>
    <lineage>
        <taxon>Eukaryota</taxon>
        <taxon>Viridiplantae</taxon>
        <taxon>Streptophyta</taxon>
        <taxon>Embryophyta</taxon>
        <taxon>Tracheophyta</taxon>
        <taxon>Spermatophyta</taxon>
        <taxon>Magnoliopsida</taxon>
        <taxon>eudicotyledons</taxon>
        <taxon>Gunneridae</taxon>
        <taxon>Pentapetalae</taxon>
        <taxon>asterids</taxon>
        <taxon>lamiids</taxon>
        <taxon>Lamiales</taxon>
        <taxon>Pedaliaceae</taxon>
        <taxon>Sesamum</taxon>
    </lineage>
</organism>
<evidence type="ECO:0000259" key="2">
    <source>
        <dbReference type="Pfam" id="PF17919"/>
    </source>
</evidence>
<dbReference type="InterPro" id="IPR043128">
    <property type="entry name" value="Rev_trsase/Diguanyl_cyclase"/>
</dbReference>
<evidence type="ECO:0000256" key="1">
    <source>
        <dbReference type="ARBA" id="ARBA00023268"/>
    </source>
</evidence>
<accession>A0AAW2M079</accession>
<name>A0AAW2M079_SESRA</name>
<comment type="caution">
    <text evidence="3">The sequence shown here is derived from an EMBL/GenBank/DDBJ whole genome shotgun (WGS) entry which is preliminary data.</text>
</comment>
<proteinExistence type="predicted"/>
<dbReference type="Pfam" id="PF17919">
    <property type="entry name" value="RT_RNaseH_2"/>
    <property type="match status" value="1"/>
</dbReference>
<protein>
    <submittedName>
        <fullName evidence="3">Mitochondrial protein</fullName>
    </submittedName>
</protein>
<dbReference type="CDD" id="cd00303">
    <property type="entry name" value="retropepsin_like"/>
    <property type="match status" value="1"/>
</dbReference>
<keyword evidence="1" id="KW-0511">Multifunctional enzyme</keyword>
<sequence length="342" mass="38639">MTVANVNKMYSSFACKNFGWKMQGVPFTVDMMILPLGGCDVVLGVQWLVILGDINWNFHQLKMEFHVGGKKISIRGMQPSSVKVMSKGEMHKILNKPTQIAMMHVGVFRRRVSFHATTIQGLYFSLEGDPDPSRQLTIVRDLLTEFLDLFEERKALPPRREHDHNITLKPDTSPINVEYLGHLISSSGVAVDPQKVQGMMDWPEPKNVKELRGFVGLICYYRRFMKDYGKIAKPLTKLLRKGGFTWTVAATHAFHALKKVVCNVPMLALSDFSKEFIIETNASGEGIGAVLQQQGRPIIYISKALASKNLFLSVYEKGDDGHCCRNTKVETISYLETLHYQN</sequence>
<dbReference type="PANTHER" id="PTHR37984:SF5">
    <property type="entry name" value="PROTEIN NYNRIN-LIKE"/>
    <property type="match status" value="1"/>
</dbReference>
<dbReference type="GO" id="GO:0003824">
    <property type="term" value="F:catalytic activity"/>
    <property type="evidence" value="ECO:0007669"/>
    <property type="project" value="UniProtKB-KW"/>
</dbReference>
<dbReference type="InterPro" id="IPR041577">
    <property type="entry name" value="RT_RNaseH_2"/>
</dbReference>